<comment type="caution">
    <text evidence="3">The sequence shown here is derived from an EMBL/GenBank/DDBJ whole genome shotgun (WGS) entry which is preliminary data.</text>
</comment>
<evidence type="ECO:0000256" key="1">
    <source>
        <dbReference type="SAM" id="MobiDB-lite"/>
    </source>
</evidence>
<feature type="chain" id="PRO_5025340175" evidence="2">
    <location>
        <begin position="18"/>
        <end position="287"/>
    </location>
</feature>
<accession>A0A6A2YNV3</accession>
<organism evidence="3 4">
    <name type="scientific">Hibiscus syriacus</name>
    <name type="common">Rose of Sharon</name>
    <dbReference type="NCBI Taxonomy" id="106335"/>
    <lineage>
        <taxon>Eukaryota</taxon>
        <taxon>Viridiplantae</taxon>
        <taxon>Streptophyta</taxon>
        <taxon>Embryophyta</taxon>
        <taxon>Tracheophyta</taxon>
        <taxon>Spermatophyta</taxon>
        <taxon>Magnoliopsida</taxon>
        <taxon>eudicotyledons</taxon>
        <taxon>Gunneridae</taxon>
        <taxon>Pentapetalae</taxon>
        <taxon>rosids</taxon>
        <taxon>malvids</taxon>
        <taxon>Malvales</taxon>
        <taxon>Malvaceae</taxon>
        <taxon>Malvoideae</taxon>
        <taxon>Hibiscus</taxon>
    </lineage>
</organism>
<evidence type="ECO:0000313" key="4">
    <source>
        <dbReference type="Proteomes" id="UP000436088"/>
    </source>
</evidence>
<gene>
    <name evidence="3" type="ORF">F3Y22_tig00111358pilonHSYRG00122</name>
</gene>
<feature type="signal peptide" evidence="2">
    <location>
        <begin position="1"/>
        <end position="17"/>
    </location>
</feature>
<proteinExistence type="predicted"/>
<sequence length="287" mass="31706">MFASALFLSSSFLPVFPSVIWGSAGGSRYGSLGGARFIGGDSLGFFMGRVCERVLHGCFLSLISTSGHKPSAVFKPIVESHKFYDFTTVLLSTAFSCKTNPNPFKLRTKNRINWVIGSVTEGKELAPFKTDHSDKAKKPNASKISESSGDDMGGGDDDVKKMSSRAFNASIFLGFGTLAASKLLTIEHDYWHGWTLYEVLRYVPEHNWVAYEQALKANPVIAKIAISGYEGKPLFDFGRIRLLRSGLVGFTLHGSLSHYYYQFCEVIVAVFSLCVFRFDCHVLCEVT</sequence>
<protein>
    <submittedName>
        <fullName evidence="3">Cell wall protein-like</fullName>
    </submittedName>
</protein>
<evidence type="ECO:0000256" key="2">
    <source>
        <dbReference type="SAM" id="SignalP"/>
    </source>
</evidence>
<name>A0A6A2YNV3_HIBSY</name>
<dbReference type="AlphaFoldDB" id="A0A6A2YNV3"/>
<reference evidence="3" key="1">
    <citation type="submission" date="2019-09" db="EMBL/GenBank/DDBJ databases">
        <title>Draft genome information of white flower Hibiscus syriacus.</title>
        <authorList>
            <person name="Kim Y.-M."/>
        </authorList>
    </citation>
    <scope>NUCLEOTIDE SEQUENCE [LARGE SCALE GENOMIC DNA]</scope>
    <source>
        <strain evidence="3">YM2019G1</strain>
    </source>
</reference>
<feature type="compositionally biased region" description="Basic and acidic residues" evidence="1">
    <location>
        <begin position="128"/>
        <end position="137"/>
    </location>
</feature>
<feature type="region of interest" description="Disordered" evidence="1">
    <location>
        <begin position="128"/>
        <end position="155"/>
    </location>
</feature>
<evidence type="ECO:0000313" key="3">
    <source>
        <dbReference type="EMBL" id="KAE8680957.1"/>
    </source>
</evidence>
<dbReference type="EMBL" id="VEPZ02001319">
    <property type="protein sequence ID" value="KAE8680957.1"/>
    <property type="molecule type" value="Genomic_DNA"/>
</dbReference>
<keyword evidence="2" id="KW-0732">Signal</keyword>
<keyword evidence="4" id="KW-1185">Reference proteome</keyword>
<dbReference type="Proteomes" id="UP000436088">
    <property type="component" value="Unassembled WGS sequence"/>
</dbReference>